<dbReference type="AlphaFoldDB" id="A0A059EB56"/>
<dbReference type="InterPro" id="IPR001206">
    <property type="entry name" value="Diacylglycerol_kinase_cat_dom"/>
</dbReference>
<dbReference type="Proteomes" id="UP000263957">
    <property type="component" value="Unassembled WGS sequence"/>
</dbReference>
<evidence type="ECO:0000313" key="4">
    <source>
        <dbReference type="EMBL" id="KCZ64845.1"/>
    </source>
</evidence>
<dbReference type="Pfam" id="PF00781">
    <property type="entry name" value="DAGK_cat"/>
    <property type="match status" value="1"/>
</dbReference>
<evidence type="ECO:0000313" key="2">
    <source>
        <dbReference type="EMBL" id="HAE94971.1"/>
    </source>
</evidence>
<dbReference type="OrthoDB" id="7199213at2"/>
<sequence>MVPTDTLSRLGRVSCVINPQSGSTPADAADLIRAKLSGLPDEAKLHVAGEGDLPVHVEDALADDPDTLIVWGGDGTIACALSHAGMTGPAILPLPGGTMNMLPTRALGGDYDWETLMDAALKGGRVRPMPCGEIVGGPRFFVAAMMGDMTRFTQTREALREGNLMEAAEIVHDSSALALRSNLHWKVPGQTLRKSTAVTVNINADTPGKLEVASVDPEGLLGLAKIGIEMLVDGWRNAEDVDLLLADQIEVANSEKDRISLTLDGELREMASPVQFQRVDSAVKIFVPDLSQ</sequence>
<name>A0A059EB56_9PROT</name>
<proteinExistence type="predicted"/>
<dbReference type="EMBL" id="DOGS01000255">
    <property type="protein sequence ID" value="HBQ49747.1"/>
    <property type="molecule type" value="Genomic_DNA"/>
</dbReference>
<feature type="domain" description="DAGKc" evidence="1">
    <location>
        <begin position="15"/>
        <end position="129"/>
    </location>
</feature>
<dbReference type="InterPro" id="IPR016064">
    <property type="entry name" value="NAD/diacylglycerol_kinase_sf"/>
</dbReference>
<dbReference type="InterPro" id="IPR017438">
    <property type="entry name" value="ATP-NAD_kinase_N"/>
</dbReference>
<comment type="caution">
    <text evidence="4">The sequence shown here is derived from an EMBL/GenBank/DDBJ whole genome shotgun (WGS) entry which is preliminary data.</text>
</comment>
<reference evidence="4 5" key="1">
    <citation type="journal article" date="2014" name="Antonie Van Leeuwenhoek">
        <title>Hyphomonas beringensis sp. nov. and Hyphomonas chukchiensis sp. nov., isolated from surface seawater of the Bering Sea and Chukchi Sea.</title>
        <authorList>
            <person name="Li C."/>
            <person name="Lai Q."/>
            <person name="Li G."/>
            <person name="Dong C."/>
            <person name="Wang J."/>
            <person name="Liao Y."/>
            <person name="Shao Z."/>
        </authorList>
    </citation>
    <scope>NUCLEOTIDE SEQUENCE [LARGE SCALE GENOMIC DNA]</scope>
    <source>
        <strain evidence="4 5">22II1-22F38</strain>
    </source>
</reference>
<gene>
    <name evidence="2" type="ORF">DCG65_10445</name>
    <name evidence="3" type="ORF">DD728_12875</name>
    <name evidence="4" type="ORF">HY36_00300</name>
</gene>
<dbReference type="Proteomes" id="UP000024547">
    <property type="component" value="Unassembled WGS sequence"/>
</dbReference>
<dbReference type="Gene3D" id="3.40.50.10330">
    <property type="entry name" value="Probable inorganic polyphosphate/atp-NAD kinase, domain 1"/>
    <property type="match status" value="1"/>
</dbReference>
<organism evidence="4 5">
    <name type="scientific">Hyphomonas atlantica</name>
    <dbReference type="NCBI Taxonomy" id="1280948"/>
    <lineage>
        <taxon>Bacteria</taxon>
        <taxon>Pseudomonadati</taxon>
        <taxon>Pseudomonadota</taxon>
        <taxon>Alphaproteobacteria</taxon>
        <taxon>Hyphomonadales</taxon>
        <taxon>Hyphomonadaceae</taxon>
        <taxon>Hyphomonas</taxon>
    </lineage>
</organism>
<evidence type="ECO:0000313" key="7">
    <source>
        <dbReference type="Proteomes" id="UP000263957"/>
    </source>
</evidence>
<dbReference type="SUPFAM" id="SSF111331">
    <property type="entry name" value="NAD kinase/diacylglycerol kinase-like"/>
    <property type="match status" value="1"/>
</dbReference>
<evidence type="ECO:0000313" key="6">
    <source>
        <dbReference type="Proteomes" id="UP000259173"/>
    </source>
</evidence>
<dbReference type="eggNOG" id="COG1597">
    <property type="taxonomic scope" value="Bacteria"/>
</dbReference>
<dbReference type="EMBL" id="AWFH01000001">
    <property type="protein sequence ID" value="KCZ64845.1"/>
    <property type="molecule type" value="Genomic_DNA"/>
</dbReference>
<evidence type="ECO:0000313" key="3">
    <source>
        <dbReference type="EMBL" id="HBQ49747.1"/>
    </source>
</evidence>
<keyword evidence="5" id="KW-1185">Reference proteome</keyword>
<reference evidence="6 7" key="2">
    <citation type="journal article" date="2018" name="Nat. Biotechnol.">
        <title>A standardized bacterial taxonomy based on genome phylogeny substantially revises the tree of life.</title>
        <authorList>
            <person name="Parks D.H."/>
            <person name="Chuvochina M."/>
            <person name="Waite D.W."/>
            <person name="Rinke C."/>
            <person name="Skarshewski A."/>
            <person name="Chaumeil P.A."/>
            <person name="Hugenholtz P."/>
        </authorList>
    </citation>
    <scope>NUCLEOTIDE SEQUENCE [LARGE SCALE GENOMIC DNA]</scope>
    <source>
        <strain evidence="3">UBA10378</strain>
        <strain evidence="2">UBA8557</strain>
    </source>
</reference>
<dbReference type="GO" id="GO:0016301">
    <property type="term" value="F:kinase activity"/>
    <property type="evidence" value="ECO:0007669"/>
    <property type="project" value="InterPro"/>
</dbReference>
<evidence type="ECO:0000313" key="5">
    <source>
        <dbReference type="Proteomes" id="UP000024547"/>
    </source>
</evidence>
<dbReference type="Proteomes" id="UP000259173">
    <property type="component" value="Unassembled WGS sequence"/>
</dbReference>
<dbReference type="EMBL" id="DMBR01000316">
    <property type="protein sequence ID" value="HAE94971.1"/>
    <property type="molecule type" value="Genomic_DNA"/>
</dbReference>
<dbReference type="PATRIC" id="fig|1280948.3.peg.62"/>
<dbReference type="STRING" id="1280948.HY36_00300"/>
<dbReference type="RefSeq" id="WP_051602361.1">
    <property type="nucleotide sequence ID" value="NZ_AWFH01000001.1"/>
</dbReference>
<protein>
    <recommendedName>
        <fullName evidence="1">DAGKc domain-containing protein</fullName>
    </recommendedName>
</protein>
<evidence type="ECO:0000259" key="1">
    <source>
        <dbReference type="Pfam" id="PF00781"/>
    </source>
</evidence>
<accession>A0A059EB56</accession>